<gene>
    <name evidence="1" type="ORF">SAMN02745163_03359</name>
</gene>
<dbReference type="Proteomes" id="UP000184310">
    <property type="component" value="Unassembled WGS sequence"/>
</dbReference>
<dbReference type="STRING" id="1121302.SAMN02745163_03359"/>
<dbReference type="RefSeq" id="WP_072990503.1">
    <property type="nucleotide sequence ID" value="NZ_FQZB01000014.1"/>
</dbReference>
<dbReference type="EMBL" id="FQZB01000014">
    <property type="protein sequence ID" value="SHK17854.1"/>
    <property type="molecule type" value="Genomic_DNA"/>
</dbReference>
<evidence type="ECO:0000313" key="2">
    <source>
        <dbReference type="Proteomes" id="UP000184310"/>
    </source>
</evidence>
<accession>A0A1M6QC18</accession>
<protein>
    <submittedName>
        <fullName evidence="1">Uncharacterized protein</fullName>
    </submittedName>
</protein>
<evidence type="ECO:0000313" key="1">
    <source>
        <dbReference type="EMBL" id="SHK17854.1"/>
    </source>
</evidence>
<organism evidence="1 2">
    <name type="scientific">Clostridium cavendishii DSM 21758</name>
    <dbReference type="NCBI Taxonomy" id="1121302"/>
    <lineage>
        <taxon>Bacteria</taxon>
        <taxon>Bacillati</taxon>
        <taxon>Bacillota</taxon>
        <taxon>Clostridia</taxon>
        <taxon>Eubacteriales</taxon>
        <taxon>Clostridiaceae</taxon>
        <taxon>Clostridium</taxon>
    </lineage>
</organism>
<dbReference type="AlphaFoldDB" id="A0A1M6QC18"/>
<keyword evidence="2" id="KW-1185">Reference proteome</keyword>
<dbReference type="OrthoDB" id="1910838at2"/>
<name>A0A1M6QC18_9CLOT</name>
<reference evidence="1 2" key="1">
    <citation type="submission" date="2016-11" db="EMBL/GenBank/DDBJ databases">
        <authorList>
            <person name="Jaros S."/>
            <person name="Januszkiewicz K."/>
            <person name="Wedrychowicz H."/>
        </authorList>
    </citation>
    <scope>NUCLEOTIDE SEQUENCE [LARGE SCALE GENOMIC DNA]</scope>
    <source>
        <strain evidence="1 2">DSM 21758</strain>
    </source>
</reference>
<sequence>MDEIFKNLIEEHFHKEIFNSLQTEITNNYSIYNLTLRANLVRKVTKANLDDIDVLRVYSIQQEDKEIIFKVLINCRIEIEEYTYRKSISEKIRQWFEISCRSTLENAELISFVLEEIKAYNK</sequence>
<proteinExistence type="predicted"/>